<dbReference type="SUPFAM" id="SSF47384">
    <property type="entry name" value="Homodimeric domain of signal transducing histidine kinase"/>
    <property type="match status" value="1"/>
</dbReference>
<reference evidence="15" key="1">
    <citation type="journal article" date="2019" name="Int. J. Syst. Evol. Microbiol.">
        <title>The Global Catalogue of Microorganisms (GCM) 10K type strain sequencing project: providing services to taxonomists for standard genome sequencing and annotation.</title>
        <authorList>
            <consortium name="The Broad Institute Genomics Platform"/>
            <consortium name="The Broad Institute Genome Sequencing Center for Infectious Disease"/>
            <person name="Wu L."/>
            <person name="Ma J."/>
        </authorList>
    </citation>
    <scope>NUCLEOTIDE SEQUENCE [LARGE SCALE GENOMIC DNA]</scope>
    <source>
        <strain evidence="15">JCM 15503</strain>
    </source>
</reference>
<dbReference type="SUPFAM" id="SSF55874">
    <property type="entry name" value="ATPase domain of HSP90 chaperone/DNA topoisomerase II/histidine kinase"/>
    <property type="match status" value="1"/>
</dbReference>
<feature type="region of interest" description="Disordered" evidence="8">
    <location>
        <begin position="1"/>
        <end position="20"/>
    </location>
</feature>
<evidence type="ECO:0000259" key="12">
    <source>
        <dbReference type="PROSITE" id="PS50112"/>
    </source>
</evidence>
<dbReference type="Gene3D" id="3.30.565.10">
    <property type="entry name" value="Histidine kinase-like ATPase, C-terminal domain"/>
    <property type="match status" value="1"/>
</dbReference>
<keyword evidence="9" id="KW-1133">Transmembrane helix</keyword>
<dbReference type="SMART" id="SM00091">
    <property type="entry name" value="PAS"/>
    <property type="match status" value="3"/>
</dbReference>
<feature type="domain" description="PAC" evidence="13">
    <location>
        <begin position="540"/>
        <end position="592"/>
    </location>
</feature>
<comment type="catalytic activity">
    <reaction evidence="1">
        <text>ATP + protein L-histidine = ADP + protein N-phospho-L-histidine.</text>
        <dbReference type="EC" id="2.7.13.3"/>
    </reaction>
</comment>
<evidence type="ECO:0000256" key="8">
    <source>
        <dbReference type="SAM" id="MobiDB-lite"/>
    </source>
</evidence>
<dbReference type="Pfam" id="PF08448">
    <property type="entry name" value="PAS_4"/>
    <property type="match status" value="1"/>
</dbReference>
<dbReference type="Gene3D" id="3.40.50.2300">
    <property type="match status" value="1"/>
</dbReference>
<dbReference type="Pfam" id="PF02518">
    <property type="entry name" value="HATPase_c"/>
    <property type="match status" value="1"/>
</dbReference>
<dbReference type="Pfam" id="PF13188">
    <property type="entry name" value="PAS_8"/>
    <property type="match status" value="1"/>
</dbReference>
<evidence type="ECO:0000256" key="5">
    <source>
        <dbReference type="ARBA" id="ARBA00022777"/>
    </source>
</evidence>
<feature type="domain" description="Response regulatory" evidence="11">
    <location>
        <begin position="850"/>
        <end position="971"/>
    </location>
</feature>
<keyword evidence="7" id="KW-0175">Coiled coil</keyword>
<comment type="caution">
    <text evidence="14">The sequence shown here is derived from an EMBL/GenBank/DDBJ whole genome shotgun (WGS) entry which is preliminary data.</text>
</comment>
<evidence type="ECO:0000259" key="11">
    <source>
        <dbReference type="PROSITE" id="PS50110"/>
    </source>
</evidence>
<dbReference type="Pfam" id="PF00072">
    <property type="entry name" value="Response_reg"/>
    <property type="match status" value="1"/>
</dbReference>
<gene>
    <name evidence="14" type="ORF">GCM10009107_06430</name>
</gene>
<evidence type="ECO:0000256" key="1">
    <source>
        <dbReference type="ARBA" id="ARBA00000085"/>
    </source>
</evidence>
<dbReference type="InterPro" id="IPR003661">
    <property type="entry name" value="HisK_dim/P_dom"/>
</dbReference>
<dbReference type="RefSeq" id="WP_231010404.1">
    <property type="nucleotide sequence ID" value="NZ_BAAAEW010000004.1"/>
</dbReference>
<dbReference type="SMART" id="SM00448">
    <property type="entry name" value="REC"/>
    <property type="match status" value="1"/>
</dbReference>
<dbReference type="EMBL" id="BAAAEW010000004">
    <property type="protein sequence ID" value="GAA0742676.1"/>
    <property type="molecule type" value="Genomic_DNA"/>
</dbReference>
<dbReference type="InterPro" id="IPR004358">
    <property type="entry name" value="Sig_transdc_His_kin-like_C"/>
</dbReference>
<evidence type="ECO:0000313" key="14">
    <source>
        <dbReference type="EMBL" id="GAA0742676.1"/>
    </source>
</evidence>
<organism evidence="14 15">
    <name type="scientific">Ideonella azotifigens</name>
    <dbReference type="NCBI Taxonomy" id="513160"/>
    <lineage>
        <taxon>Bacteria</taxon>
        <taxon>Pseudomonadati</taxon>
        <taxon>Pseudomonadota</taxon>
        <taxon>Betaproteobacteria</taxon>
        <taxon>Burkholderiales</taxon>
        <taxon>Sphaerotilaceae</taxon>
        <taxon>Ideonella</taxon>
    </lineage>
</organism>
<feature type="domain" description="PAS" evidence="12">
    <location>
        <begin position="349"/>
        <end position="423"/>
    </location>
</feature>
<dbReference type="CDD" id="cd17546">
    <property type="entry name" value="REC_hyHK_CKI1_RcsC-like"/>
    <property type="match status" value="1"/>
</dbReference>
<keyword evidence="4" id="KW-0808">Transferase</keyword>
<evidence type="ECO:0000256" key="6">
    <source>
        <dbReference type="PROSITE-ProRule" id="PRU00169"/>
    </source>
</evidence>
<dbReference type="PROSITE" id="PS50109">
    <property type="entry name" value="HIS_KIN"/>
    <property type="match status" value="1"/>
</dbReference>
<keyword evidence="9" id="KW-0472">Membrane</keyword>
<accession>A0ABP3UUM1</accession>
<feature type="coiled-coil region" evidence="7">
    <location>
        <begin position="576"/>
        <end position="610"/>
    </location>
</feature>
<dbReference type="InterPro" id="IPR035965">
    <property type="entry name" value="PAS-like_dom_sf"/>
</dbReference>
<dbReference type="Proteomes" id="UP001500279">
    <property type="component" value="Unassembled WGS sequence"/>
</dbReference>
<dbReference type="SUPFAM" id="SSF55785">
    <property type="entry name" value="PYP-like sensor domain (PAS domain)"/>
    <property type="match status" value="3"/>
</dbReference>
<evidence type="ECO:0000313" key="15">
    <source>
        <dbReference type="Proteomes" id="UP001500279"/>
    </source>
</evidence>
<dbReference type="CDD" id="cd16922">
    <property type="entry name" value="HATPase_EvgS-ArcB-TorS-like"/>
    <property type="match status" value="1"/>
</dbReference>
<dbReference type="SMART" id="SM00086">
    <property type="entry name" value="PAC"/>
    <property type="match status" value="3"/>
</dbReference>
<dbReference type="PROSITE" id="PS50112">
    <property type="entry name" value="PAS"/>
    <property type="match status" value="1"/>
</dbReference>
<dbReference type="InterPro" id="IPR005467">
    <property type="entry name" value="His_kinase_dom"/>
</dbReference>
<dbReference type="CDD" id="cd00082">
    <property type="entry name" value="HisKA"/>
    <property type="match status" value="1"/>
</dbReference>
<evidence type="ECO:0000256" key="3">
    <source>
        <dbReference type="ARBA" id="ARBA00022553"/>
    </source>
</evidence>
<evidence type="ECO:0000259" key="10">
    <source>
        <dbReference type="PROSITE" id="PS50109"/>
    </source>
</evidence>
<dbReference type="InterPro" id="IPR011006">
    <property type="entry name" value="CheY-like_superfamily"/>
</dbReference>
<keyword evidence="3 6" id="KW-0597">Phosphoprotein</keyword>
<dbReference type="SUPFAM" id="SSF52172">
    <property type="entry name" value="CheY-like"/>
    <property type="match status" value="1"/>
</dbReference>
<dbReference type="PANTHER" id="PTHR43047:SF78">
    <property type="entry name" value="SENSORY_REGULATORY PROTEIN RPFC"/>
    <property type="match status" value="1"/>
</dbReference>
<keyword evidence="15" id="KW-1185">Reference proteome</keyword>
<dbReference type="NCBIfam" id="TIGR00229">
    <property type="entry name" value="sensory_box"/>
    <property type="match status" value="2"/>
</dbReference>
<evidence type="ECO:0000256" key="9">
    <source>
        <dbReference type="SAM" id="Phobius"/>
    </source>
</evidence>
<proteinExistence type="predicted"/>
<dbReference type="InterPro" id="IPR003594">
    <property type="entry name" value="HATPase_dom"/>
</dbReference>
<dbReference type="CDD" id="cd00130">
    <property type="entry name" value="PAS"/>
    <property type="match status" value="3"/>
</dbReference>
<dbReference type="PANTHER" id="PTHR43047">
    <property type="entry name" value="TWO-COMPONENT HISTIDINE PROTEIN KINASE"/>
    <property type="match status" value="1"/>
</dbReference>
<dbReference type="InterPro" id="IPR036890">
    <property type="entry name" value="HATPase_C_sf"/>
</dbReference>
<dbReference type="InterPro" id="IPR000014">
    <property type="entry name" value="PAS"/>
</dbReference>
<evidence type="ECO:0000256" key="4">
    <source>
        <dbReference type="ARBA" id="ARBA00022679"/>
    </source>
</evidence>
<keyword evidence="5" id="KW-0418">Kinase</keyword>
<keyword evidence="9" id="KW-0812">Transmembrane</keyword>
<protein>
    <recommendedName>
        <fullName evidence="2">histidine kinase</fullName>
        <ecNumber evidence="2">2.7.13.3</ecNumber>
    </recommendedName>
</protein>
<dbReference type="PROSITE" id="PS50110">
    <property type="entry name" value="RESPONSE_REGULATORY"/>
    <property type="match status" value="1"/>
</dbReference>
<feature type="domain" description="PAC" evidence="13">
    <location>
        <begin position="423"/>
        <end position="473"/>
    </location>
</feature>
<dbReference type="Pfam" id="PF13426">
    <property type="entry name" value="PAS_9"/>
    <property type="match status" value="1"/>
</dbReference>
<dbReference type="InterPro" id="IPR001789">
    <property type="entry name" value="Sig_transdc_resp-reg_receiver"/>
</dbReference>
<dbReference type="EC" id="2.7.13.3" evidence="2"/>
<feature type="domain" description="Histidine kinase" evidence="10">
    <location>
        <begin position="610"/>
        <end position="828"/>
    </location>
</feature>
<dbReference type="Gene3D" id="1.10.287.130">
    <property type="match status" value="1"/>
</dbReference>
<dbReference type="InterPro" id="IPR000700">
    <property type="entry name" value="PAS-assoc_C"/>
</dbReference>
<dbReference type="Pfam" id="PF00512">
    <property type="entry name" value="HisKA"/>
    <property type="match status" value="1"/>
</dbReference>
<sequence>MTRRPAGRPARPAHPAPPASHLRALPRWRALAGAGSTGLLAALAAMSLWQLYPGEWPAPLRWGLGALLGVAGGVWLSLRLHRSRAAAALPAERPAVASETAPLSPPRDALAAGLLAMTADAVLTLDEHGRLLGLVEQDGRQRLAALAALSGQPLWALPGARLPPPDLPALQRAIKEGRPWRDLDWHWQSPDGQAWHFALSGLPRRSAGGRLLGFGAVLRDLRGEQRFQALFAELPQALLLHRGPRLLDANLAALQLLGAADRQALLARDLLESFAPGDSRARAARQFEAARRQPAGASPLVGSFLLGTAQPIQVRSQVLGGGSGGEAPATLSLLLPEHTPAPAATSGRADALMSHLVDISPDAISLTELGSSRYVMVNASFERLMGYRASDVIGRTALEVGIWTHPAQRGELLEVLRQRAAVQDMPVTLTARNGRRLDVLLSAARFHEDQVDYMVVTLRDVTQAEQTRLEYQAILDNALIGIAFVRDEHFVMANPRFEAMLGWPPGALVGQHAAVIWPTRAEHLEAQRRFDPRLTAGESIELEHLLKRRDGSVFLCRLMAKAINPHKPGPRGNLWLAEDVTERRQVEQQLAKARDEAQAANRAKSDFLANLSHEIRTPLNALLGLARLARQPEVGERRRQDYIEQISESAETLSAIISDILDLSKIEAGKMHLEHLPFSLQALLDSLYQAYGALADNKGLAMRLACDADVPAIVIGDSVRLRQILSNYLTNALKFTQAGRIELAVRRIGGNALRFEVRDTGSGIAPDAQARLFTPFTQVDNSVNRRFGGTGLGLSICRQLAHLMEGEVGMLSEPGRGSVFWAELPLPSGSSEDLEASTGSGGMDPVNGARVLMVEDNPVNMMISVALLEQWGALVTQAHDGAQAIEAVEQAFALGRPYDVVLMDVQMPGISGHEATQVLRRRHSREQLPIIALTAAALVSERNQALAEGMNDFLTKPIDAQRLRASLVRALRALHGET</sequence>
<dbReference type="InterPro" id="IPR036097">
    <property type="entry name" value="HisK_dim/P_sf"/>
</dbReference>
<name>A0ABP3UUM1_9BURK</name>
<dbReference type="PRINTS" id="PR00344">
    <property type="entry name" value="BCTRLSENSOR"/>
</dbReference>
<feature type="transmembrane region" description="Helical" evidence="9">
    <location>
        <begin position="30"/>
        <end position="52"/>
    </location>
</feature>
<dbReference type="InterPro" id="IPR013656">
    <property type="entry name" value="PAS_4"/>
</dbReference>
<evidence type="ECO:0000259" key="13">
    <source>
        <dbReference type="PROSITE" id="PS50113"/>
    </source>
</evidence>
<dbReference type="PROSITE" id="PS50113">
    <property type="entry name" value="PAC"/>
    <property type="match status" value="2"/>
</dbReference>
<feature type="modified residue" description="4-aspartylphosphate" evidence="6">
    <location>
        <position position="904"/>
    </location>
</feature>
<evidence type="ECO:0000256" key="7">
    <source>
        <dbReference type="SAM" id="Coils"/>
    </source>
</evidence>
<dbReference type="Gene3D" id="3.30.450.20">
    <property type="entry name" value="PAS domain"/>
    <property type="match status" value="3"/>
</dbReference>
<dbReference type="SMART" id="SM00387">
    <property type="entry name" value="HATPase_c"/>
    <property type="match status" value="1"/>
</dbReference>
<dbReference type="SMART" id="SM00388">
    <property type="entry name" value="HisKA"/>
    <property type="match status" value="1"/>
</dbReference>
<dbReference type="InterPro" id="IPR001610">
    <property type="entry name" value="PAC"/>
</dbReference>
<evidence type="ECO:0000256" key="2">
    <source>
        <dbReference type="ARBA" id="ARBA00012438"/>
    </source>
</evidence>